<dbReference type="Proteomes" id="UP000321798">
    <property type="component" value="Unassembled WGS sequence"/>
</dbReference>
<evidence type="ECO:0000313" key="1">
    <source>
        <dbReference type="EMBL" id="GEP67734.1"/>
    </source>
</evidence>
<gene>
    <name evidence="1" type="ORF">CSO01_04490</name>
</gene>
<keyword evidence="2" id="KW-1185">Reference proteome</keyword>
<dbReference type="RefSeq" id="WP_146951473.1">
    <property type="nucleotide sequence ID" value="NZ_BAABBJ010000005.1"/>
</dbReference>
<proteinExistence type="predicted"/>
<reference evidence="1 2" key="1">
    <citation type="submission" date="2019-07" db="EMBL/GenBank/DDBJ databases">
        <title>Whole genome shotgun sequence of Cellulomonas soli NBRC 109434.</title>
        <authorList>
            <person name="Hosoyama A."/>
            <person name="Uohara A."/>
            <person name="Ohji S."/>
            <person name="Ichikawa N."/>
        </authorList>
    </citation>
    <scope>NUCLEOTIDE SEQUENCE [LARGE SCALE GENOMIC DNA]</scope>
    <source>
        <strain evidence="1 2">NBRC 109434</strain>
    </source>
</reference>
<protein>
    <submittedName>
        <fullName evidence="1">Uncharacterized protein</fullName>
    </submittedName>
</protein>
<organism evidence="1 2">
    <name type="scientific">Cellulomonas soli</name>
    <dbReference type="NCBI Taxonomy" id="931535"/>
    <lineage>
        <taxon>Bacteria</taxon>
        <taxon>Bacillati</taxon>
        <taxon>Actinomycetota</taxon>
        <taxon>Actinomycetes</taxon>
        <taxon>Micrococcales</taxon>
        <taxon>Cellulomonadaceae</taxon>
        <taxon>Cellulomonas</taxon>
    </lineage>
</organism>
<comment type="caution">
    <text evidence="1">The sequence shown here is derived from an EMBL/GenBank/DDBJ whole genome shotgun (WGS) entry which is preliminary data.</text>
</comment>
<dbReference type="EMBL" id="BKAL01000001">
    <property type="protein sequence ID" value="GEP67734.1"/>
    <property type="molecule type" value="Genomic_DNA"/>
</dbReference>
<sequence length="104" mass="10723">MSEGFAASADSMDTSASALLQVVGTLRPADPGSWSTDEGTYGFVSLANAMGEARSAMTTRVGDLQSVVVGAGAQLQACAEAYREVDERVNEGLRRLQGLLLGPG</sequence>
<name>A0A512P955_9CELL</name>
<dbReference type="AlphaFoldDB" id="A0A512P955"/>
<evidence type="ECO:0000313" key="2">
    <source>
        <dbReference type="Proteomes" id="UP000321798"/>
    </source>
</evidence>
<accession>A0A512P955</accession>